<dbReference type="GeneID" id="95570158"/>
<protein>
    <recommendedName>
        <fullName evidence="1">DUF218 domain-containing protein</fullName>
    </recommendedName>
</protein>
<dbReference type="InterPro" id="IPR014729">
    <property type="entry name" value="Rossmann-like_a/b/a_fold"/>
</dbReference>
<organism evidence="2 3">
    <name type="scientific">Vibrio sinaloensis DSM 21326</name>
    <dbReference type="NCBI Taxonomy" id="945550"/>
    <lineage>
        <taxon>Bacteria</taxon>
        <taxon>Pseudomonadati</taxon>
        <taxon>Pseudomonadota</taxon>
        <taxon>Gammaproteobacteria</taxon>
        <taxon>Vibrionales</taxon>
        <taxon>Vibrionaceae</taxon>
        <taxon>Vibrio</taxon>
        <taxon>Vibrio oreintalis group</taxon>
    </lineage>
</organism>
<dbReference type="InterPro" id="IPR051599">
    <property type="entry name" value="Cell_Envelope_Assoc"/>
</dbReference>
<dbReference type="EMBL" id="AEVT01000083">
    <property type="protein sequence ID" value="EGA69464.1"/>
    <property type="molecule type" value="Genomic_DNA"/>
</dbReference>
<comment type="caution">
    <text evidence="2">The sequence shown here is derived from an EMBL/GenBank/DDBJ whole genome shotgun (WGS) entry which is preliminary data.</text>
</comment>
<dbReference type="Proteomes" id="UP000006228">
    <property type="component" value="Unassembled WGS sequence"/>
</dbReference>
<evidence type="ECO:0000313" key="2">
    <source>
        <dbReference type="EMBL" id="EGA69464.1"/>
    </source>
</evidence>
<name>E8M9A8_PHOS4</name>
<proteinExistence type="predicted"/>
<dbReference type="AlphaFoldDB" id="E8M9A8"/>
<dbReference type="OrthoDB" id="5906508at2"/>
<dbReference type="PANTHER" id="PTHR30336:SF20">
    <property type="entry name" value="DUF218 DOMAIN-CONTAINING PROTEIN"/>
    <property type="match status" value="1"/>
</dbReference>
<sequence length="283" mass="32182">MRSGQTESIRDVIIVLGKRLVCDELTAEGRSRVSALPAHLSQFNIESTVLVFCGGVTGDQTQSEAKRMLEYFTAIAPEWLNRPAMILLENTSTNTMENFTNVANILLEKGIRGPVNISFVSNDYHLERLFQIQSLLDEQGLLKGFQQQCHQAGLEVNISDNQRQHRLVPYPHQNRAGECFLALDELTVYRVFLQGVSLGVFERPLEEVYLEPYQIAKRALERLMSWVVEPQVREEVAHLDQLVTRMHSGTDRDVVNECLPKFHTKLTALNRQLDPESSQQSCD</sequence>
<dbReference type="GO" id="GO:0005886">
    <property type="term" value="C:plasma membrane"/>
    <property type="evidence" value="ECO:0007669"/>
    <property type="project" value="TreeGrafter"/>
</dbReference>
<evidence type="ECO:0000313" key="3">
    <source>
        <dbReference type="Proteomes" id="UP000006228"/>
    </source>
</evidence>
<dbReference type="RefSeq" id="WP_008078493.1">
    <property type="nucleotide sequence ID" value="NZ_AEVT01000083.1"/>
</dbReference>
<dbReference type="PANTHER" id="PTHR30336">
    <property type="entry name" value="INNER MEMBRANE PROTEIN, PROBABLE PERMEASE"/>
    <property type="match status" value="1"/>
</dbReference>
<dbReference type="InterPro" id="IPR003848">
    <property type="entry name" value="DUF218"/>
</dbReference>
<feature type="domain" description="DUF218" evidence="1">
    <location>
        <begin position="11"/>
        <end position="130"/>
    </location>
</feature>
<dbReference type="eggNOG" id="COG1434">
    <property type="taxonomic scope" value="Bacteria"/>
</dbReference>
<dbReference type="Pfam" id="PF02698">
    <property type="entry name" value="DUF218"/>
    <property type="match status" value="1"/>
</dbReference>
<accession>E8M9A8</accession>
<evidence type="ECO:0000259" key="1">
    <source>
        <dbReference type="Pfam" id="PF02698"/>
    </source>
</evidence>
<dbReference type="CDD" id="cd06259">
    <property type="entry name" value="YdcF-like"/>
    <property type="match status" value="1"/>
</dbReference>
<dbReference type="Gene3D" id="3.40.50.620">
    <property type="entry name" value="HUPs"/>
    <property type="match status" value="1"/>
</dbReference>
<gene>
    <name evidence="2" type="ORF">VISI1226_09799</name>
</gene>
<reference evidence="2 3" key="1">
    <citation type="journal article" date="2012" name="Int. J. Syst. Evol. Microbiol.">
        <title>Vibrio caribbeanicus sp. nov., isolated from the marine sponge Scleritoderma cyanea.</title>
        <authorList>
            <person name="Hoffmann M."/>
            <person name="Monday S.R."/>
            <person name="Allard M.W."/>
            <person name="Strain E.A."/>
            <person name="Whittaker P."/>
            <person name="Naum M."/>
            <person name="McCarthy P.J."/>
            <person name="Lopez J.V."/>
            <person name="Fischer M."/>
            <person name="Brown E.W."/>
        </authorList>
    </citation>
    <scope>NUCLEOTIDE SEQUENCE [LARGE SCALE GENOMIC DNA]</scope>
    <source>
        <strain evidence="3">DSMZ 21326</strain>
    </source>
</reference>